<reference evidence="2" key="1">
    <citation type="journal article" date="2015" name="Nature">
        <title>Complex archaea that bridge the gap between prokaryotes and eukaryotes.</title>
        <authorList>
            <person name="Spang A."/>
            <person name="Saw J.H."/>
            <person name="Jorgensen S.L."/>
            <person name="Zaremba-Niedzwiedzka K."/>
            <person name="Martijn J."/>
            <person name="Lind A.E."/>
            <person name="van Eijk R."/>
            <person name="Schleper C."/>
            <person name="Guy L."/>
            <person name="Ettema T.J."/>
        </authorList>
    </citation>
    <scope>NUCLEOTIDE SEQUENCE</scope>
</reference>
<dbReference type="GO" id="GO:0006886">
    <property type="term" value="P:intracellular protein transport"/>
    <property type="evidence" value="ECO:0007669"/>
    <property type="project" value="InterPro"/>
</dbReference>
<dbReference type="AlphaFoldDB" id="A0A0F9TKL5"/>
<evidence type="ECO:0000256" key="1">
    <source>
        <dbReference type="SAM" id="MobiDB-lite"/>
    </source>
</evidence>
<evidence type="ECO:0000313" key="2">
    <source>
        <dbReference type="EMBL" id="KKN75422.1"/>
    </source>
</evidence>
<sequence length="61" mass="7086">MICNGCQGSYQPRAKQDPTDNLWLCPNCNKKMKDPKDNTASLKSFKEWHKQLKEKSTKKSK</sequence>
<name>A0A0F9TKL5_9ZZZZ</name>
<proteinExistence type="predicted"/>
<feature type="region of interest" description="Disordered" evidence="1">
    <location>
        <begin position="34"/>
        <end position="61"/>
    </location>
</feature>
<dbReference type="SUPFAM" id="SSF82919">
    <property type="entry name" value="Zn-finger domain of Sec23/24"/>
    <property type="match status" value="1"/>
</dbReference>
<gene>
    <name evidence="2" type="ORF">LCGC14_0380430</name>
</gene>
<protein>
    <submittedName>
        <fullName evidence="2">Uncharacterized protein</fullName>
    </submittedName>
</protein>
<dbReference type="GO" id="GO:0008270">
    <property type="term" value="F:zinc ion binding"/>
    <property type="evidence" value="ECO:0007669"/>
    <property type="project" value="InterPro"/>
</dbReference>
<dbReference type="InterPro" id="IPR036174">
    <property type="entry name" value="Znf_Sec23_Sec24_sf"/>
</dbReference>
<comment type="caution">
    <text evidence="2">The sequence shown here is derived from an EMBL/GenBank/DDBJ whole genome shotgun (WGS) entry which is preliminary data.</text>
</comment>
<accession>A0A0F9TKL5</accession>
<organism evidence="2">
    <name type="scientific">marine sediment metagenome</name>
    <dbReference type="NCBI Taxonomy" id="412755"/>
    <lineage>
        <taxon>unclassified sequences</taxon>
        <taxon>metagenomes</taxon>
        <taxon>ecological metagenomes</taxon>
    </lineage>
</organism>
<dbReference type="GO" id="GO:0006888">
    <property type="term" value="P:endoplasmic reticulum to Golgi vesicle-mediated transport"/>
    <property type="evidence" value="ECO:0007669"/>
    <property type="project" value="InterPro"/>
</dbReference>
<dbReference type="EMBL" id="LAZR01000310">
    <property type="protein sequence ID" value="KKN75422.1"/>
    <property type="molecule type" value="Genomic_DNA"/>
</dbReference>
<dbReference type="GO" id="GO:0030127">
    <property type="term" value="C:COPII vesicle coat"/>
    <property type="evidence" value="ECO:0007669"/>
    <property type="project" value="InterPro"/>
</dbReference>
<feature type="compositionally biased region" description="Basic and acidic residues" evidence="1">
    <location>
        <begin position="44"/>
        <end position="61"/>
    </location>
</feature>